<dbReference type="InterPro" id="IPR014720">
    <property type="entry name" value="dsRBD_dom"/>
</dbReference>
<dbReference type="PROSITE" id="PS50137">
    <property type="entry name" value="DS_RBD"/>
    <property type="match status" value="1"/>
</dbReference>
<comment type="catalytic activity">
    <reaction evidence="1">
        <text>Endonucleolytic cleavage to 5'-phosphomonoester.</text>
        <dbReference type="EC" id="3.1.26.3"/>
    </reaction>
</comment>
<keyword evidence="4" id="KW-0540">Nuclease</keyword>
<evidence type="ECO:0000313" key="10">
    <source>
        <dbReference type="EMBL" id="SVE54650.1"/>
    </source>
</evidence>
<dbReference type="PROSITE" id="PS50142">
    <property type="entry name" value="RNASE_3_2"/>
    <property type="match status" value="1"/>
</dbReference>
<dbReference type="PANTHER" id="PTHR11207">
    <property type="entry name" value="RIBONUCLEASE III"/>
    <property type="match status" value="1"/>
</dbReference>
<dbReference type="SMART" id="SM00358">
    <property type="entry name" value="DSRM"/>
    <property type="match status" value="1"/>
</dbReference>
<dbReference type="InterPro" id="IPR036389">
    <property type="entry name" value="RNase_III_sf"/>
</dbReference>
<organism evidence="10">
    <name type="scientific">marine metagenome</name>
    <dbReference type="NCBI Taxonomy" id="408172"/>
    <lineage>
        <taxon>unclassified sequences</taxon>
        <taxon>metagenomes</taxon>
        <taxon>ecological metagenomes</taxon>
    </lineage>
</organism>
<gene>
    <name evidence="10" type="ORF">METZ01_LOCUS507504</name>
</gene>
<dbReference type="CDD" id="cd10845">
    <property type="entry name" value="DSRM_RNAse_III_family"/>
    <property type="match status" value="1"/>
</dbReference>
<dbReference type="SMART" id="SM00535">
    <property type="entry name" value="RIBOc"/>
    <property type="match status" value="1"/>
</dbReference>
<comment type="similarity">
    <text evidence="2">Belongs to the ribonuclease III family.</text>
</comment>
<dbReference type="PANTHER" id="PTHR11207:SF0">
    <property type="entry name" value="RIBONUCLEASE 3"/>
    <property type="match status" value="1"/>
</dbReference>
<dbReference type="InterPro" id="IPR000999">
    <property type="entry name" value="RNase_III_dom"/>
</dbReference>
<dbReference type="NCBIfam" id="TIGR02191">
    <property type="entry name" value="RNaseIII"/>
    <property type="match status" value="1"/>
</dbReference>
<evidence type="ECO:0000256" key="1">
    <source>
        <dbReference type="ARBA" id="ARBA00000109"/>
    </source>
</evidence>
<dbReference type="Pfam" id="PF14622">
    <property type="entry name" value="Ribonucleas_3_3"/>
    <property type="match status" value="1"/>
</dbReference>
<reference evidence="10" key="1">
    <citation type="submission" date="2018-05" db="EMBL/GenBank/DDBJ databases">
        <authorList>
            <person name="Lanie J.A."/>
            <person name="Ng W.-L."/>
            <person name="Kazmierczak K.M."/>
            <person name="Andrzejewski T.M."/>
            <person name="Davidsen T.M."/>
            <person name="Wayne K.J."/>
            <person name="Tettelin H."/>
            <person name="Glass J.I."/>
            <person name="Rusch D."/>
            <person name="Podicherti R."/>
            <person name="Tsui H.-C.T."/>
            <person name="Winkler M.E."/>
        </authorList>
    </citation>
    <scope>NUCLEOTIDE SEQUENCE</scope>
</reference>
<dbReference type="SUPFAM" id="SSF69065">
    <property type="entry name" value="RNase III domain-like"/>
    <property type="match status" value="1"/>
</dbReference>
<dbReference type="AlphaFoldDB" id="A0A383EE96"/>
<evidence type="ECO:0000259" key="8">
    <source>
        <dbReference type="PROSITE" id="PS50137"/>
    </source>
</evidence>
<feature type="domain" description="DRBM" evidence="8">
    <location>
        <begin position="154"/>
        <end position="224"/>
    </location>
</feature>
<dbReference type="Gene3D" id="3.30.160.20">
    <property type="match status" value="1"/>
</dbReference>
<dbReference type="InterPro" id="IPR011907">
    <property type="entry name" value="RNase_III"/>
</dbReference>
<evidence type="ECO:0000256" key="6">
    <source>
        <dbReference type="ARBA" id="ARBA00022801"/>
    </source>
</evidence>
<evidence type="ECO:0000256" key="3">
    <source>
        <dbReference type="ARBA" id="ARBA00012177"/>
    </source>
</evidence>
<dbReference type="HAMAP" id="MF_00104">
    <property type="entry name" value="RNase_III"/>
    <property type="match status" value="1"/>
</dbReference>
<feature type="domain" description="RNase III" evidence="9">
    <location>
        <begin position="5"/>
        <end position="127"/>
    </location>
</feature>
<keyword evidence="7" id="KW-0694">RNA-binding</keyword>
<dbReference type="EMBL" id="UINC01224856">
    <property type="protein sequence ID" value="SVE54650.1"/>
    <property type="molecule type" value="Genomic_DNA"/>
</dbReference>
<evidence type="ECO:0000256" key="2">
    <source>
        <dbReference type="ARBA" id="ARBA00010183"/>
    </source>
</evidence>
<dbReference type="GO" id="GO:0003725">
    <property type="term" value="F:double-stranded RNA binding"/>
    <property type="evidence" value="ECO:0007669"/>
    <property type="project" value="TreeGrafter"/>
</dbReference>
<dbReference type="Gene3D" id="1.10.1520.10">
    <property type="entry name" value="Ribonuclease III domain"/>
    <property type="match status" value="1"/>
</dbReference>
<dbReference type="FunFam" id="1.10.1520.10:FF:000001">
    <property type="entry name" value="Ribonuclease 3"/>
    <property type="match status" value="1"/>
</dbReference>
<sequence length="227" mass="24749">MADLINKLQTKLGYFFSNPALLEQALTHRSFAAVNNERLEFLGDAVLELIVSQALFLKFPSAEEGQLTRLRAALVRKEALAARARELGLGTFLVMGQGENNSGGRHRDSILADAFEAITGAIYLDAGFDTVSLRVGAWLQGPVDALSLEATEKDAKTQLQEYLQAQSLALPVYQVQSIEGASHSQIFTVNCNCTLLDKPETAQGTSRRMAEQRAAQQVLLILLNKTA</sequence>
<dbReference type="CDD" id="cd00593">
    <property type="entry name" value="RIBOc"/>
    <property type="match status" value="1"/>
</dbReference>
<proteinExistence type="inferred from homology"/>
<name>A0A383EE96_9ZZZZ</name>
<evidence type="ECO:0000256" key="7">
    <source>
        <dbReference type="ARBA" id="ARBA00022884"/>
    </source>
</evidence>
<dbReference type="EC" id="3.1.26.3" evidence="3"/>
<keyword evidence="5" id="KW-0255">Endonuclease</keyword>
<evidence type="ECO:0000259" key="9">
    <source>
        <dbReference type="PROSITE" id="PS50142"/>
    </source>
</evidence>
<dbReference type="GO" id="GO:0010468">
    <property type="term" value="P:regulation of gene expression"/>
    <property type="evidence" value="ECO:0007669"/>
    <property type="project" value="TreeGrafter"/>
</dbReference>
<protein>
    <recommendedName>
        <fullName evidence="3">ribonuclease III</fullName>
        <ecNumber evidence="3">3.1.26.3</ecNumber>
    </recommendedName>
</protein>
<evidence type="ECO:0000256" key="4">
    <source>
        <dbReference type="ARBA" id="ARBA00022722"/>
    </source>
</evidence>
<accession>A0A383EE96</accession>
<dbReference type="PROSITE" id="PS00517">
    <property type="entry name" value="RNASE_3_1"/>
    <property type="match status" value="1"/>
</dbReference>
<keyword evidence="6" id="KW-0378">Hydrolase</keyword>
<dbReference type="SUPFAM" id="SSF54768">
    <property type="entry name" value="dsRNA-binding domain-like"/>
    <property type="match status" value="1"/>
</dbReference>
<dbReference type="GO" id="GO:0006364">
    <property type="term" value="P:rRNA processing"/>
    <property type="evidence" value="ECO:0007669"/>
    <property type="project" value="InterPro"/>
</dbReference>
<dbReference type="GO" id="GO:0004525">
    <property type="term" value="F:ribonuclease III activity"/>
    <property type="evidence" value="ECO:0007669"/>
    <property type="project" value="UniProtKB-EC"/>
</dbReference>
<dbReference type="Pfam" id="PF00035">
    <property type="entry name" value="dsrm"/>
    <property type="match status" value="1"/>
</dbReference>
<evidence type="ECO:0000256" key="5">
    <source>
        <dbReference type="ARBA" id="ARBA00022759"/>
    </source>
</evidence>